<organism evidence="1 2">
    <name type="scientific">Candidatus Reidiella endopervernicosa</name>
    <dbReference type="NCBI Taxonomy" id="2738883"/>
    <lineage>
        <taxon>Bacteria</taxon>
        <taxon>Pseudomonadati</taxon>
        <taxon>Pseudomonadota</taxon>
        <taxon>Gammaproteobacteria</taxon>
        <taxon>Candidatus Reidiella</taxon>
    </lineage>
</organism>
<evidence type="ECO:0000313" key="1">
    <source>
        <dbReference type="EMBL" id="QKQ24840.1"/>
    </source>
</evidence>
<accession>A0A6N0HRF9</accession>
<dbReference type="Gene3D" id="3.40.190.10">
    <property type="entry name" value="Periplasmic binding protein-like II"/>
    <property type="match status" value="1"/>
</dbReference>
<protein>
    <submittedName>
        <fullName evidence="1">Uncharacterized protein</fullName>
    </submittedName>
</protein>
<dbReference type="KEGG" id="rev:HUE57_14535"/>
<sequence length="104" mass="12280">MFVETGFVDEIIEPESFIFRATPKRALHLTPEEHAFLKSNPRLRILHYPDLPPYTLYKSDGFQGYWIDLLELMFEGLSVELTTIAEEARQRSTQPYWTAERPIY</sequence>
<evidence type="ECO:0000313" key="2">
    <source>
        <dbReference type="Proteomes" id="UP000509658"/>
    </source>
</evidence>
<dbReference type="EMBL" id="CP054491">
    <property type="protein sequence ID" value="QKQ24840.1"/>
    <property type="molecule type" value="Genomic_DNA"/>
</dbReference>
<dbReference type="SUPFAM" id="SSF53850">
    <property type="entry name" value="Periplasmic binding protein-like II"/>
    <property type="match status" value="1"/>
</dbReference>
<dbReference type="RefSeq" id="WP_174672487.1">
    <property type="nucleotide sequence ID" value="NZ_CP054491.1"/>
</dbReference>
<name>A0A6N0HRF9_9GAMM</name>
<reference evidence="1 2" key="1">
    <citation type="submission" date="2020-05" db="EMBL/GenBank/DDBJ databases">
        <title>Horizontal transmission and recombination maintain forever young bacterial symbiont genomes.</title>
        <authorList>
            <person name="Russell S.L."/>
            <person name="Pepper-Tunick E."/>
            <person name="Svedberg J."/>
            <person name="Byrne A."/>
            <person name="Ruelas Castillo J."/>
            <person name="Vollmers C."/>
            <person name="Beinart R.A."/>
            <person name="Corbett-Detig R."/>
        </authorList>
    </citation>
    <scope>NUCLEOTIDE SEQUENCE [LARGE SCALE GENOMIC DNA]</scope>
    <source>
        <strain evidence="1">Santa_Monica_outfall</strain>
    </source>
</reference>
<proteinExistence type="predicted"/>
<dbReference type="AlphaFoldDB" id="A0A6N0HRF9"/>
<gene>
    <name evidence="1" type="ORF">HUE57_14535</name>
</gene>
<keyword evidence="2" id="KW-1185">Reference proteome</keyword>
<dbReference type="Proteomes" id="UP000509658">
    <property type="component" value="Chromosome"/>
</dbReference>